<proteinExistence type="predicted"/>
<comment type="caution">
    <text evidence="1">The sequence shown here is derived from an EMBL/GenBank/DDBJ whole genome shotgun (WGS) entry which is preliminary data.</text>
</comment>
<dbReference type="EMBL" id="SJSL01000002">
    <property type="protein sequence ID" value="TCD00888.1"/>
    <property type="molecule type" value="Genomic_DNA"/>
</dbReference>
<protein>
    <submittedName>
        <fullName evidence="1">Uncharacterized protein</fullName>
    </submittedName>
</protein>
<sequence length="90" mass="9869">MISIKTMINVTNTPSTIQSFFRLRINLLNIRSDIKKTTAESKDNQASIGVISMCCGRGACLLVNNNTLATRHIDDTILSGVSFTFKGVTF</sequence>
<keyword evidence="2" id="KW-1185">Reference proteome</keyword>
<gene>
    <name evidence="1" type="ORF">EZ437_08920</name>
</gene>
<dbReference type="OrthoDB" id="9982308at2"/>
<name>A0A4R0NLV5_9SPHI</name>
<evidence type="ECO:0000313" key="1">
    <source>
        <dbReference type="EMBL" id="TCD00888.1"/>
    </source>
</evidence>
<dbReference type="AlphaFoldDB" id="A0A4R0NLV5"/>
<reference evidence="1 2" key="1">
    <citation type="submission" date="2019-02" db="EMBL/GenBank/DDBJ databases">
        <title>Pedobacter sp. RP-1-14 sp. nov., isolated from Arctic soil.</title>
        <authorList>
            <person name="Dahal R.H."/>
        </authorList>
    </citation>
    <scope>NUCLEOTIDE SEQUENCE [LARGE SCALE GENOMIC DNA]</scope>
    <source>
        <strain evidence="1 2">RP-1-14</strain>
    </source>
</reference>
<dbReference type="Proteomes" id="UP000293347">
    <property type="component" value="Unassembled WGS sequence"/>
</dbReference>
<organism evidence="1 2">
    <name type="scientific">Pedobacter psychroterrae</name>
    <dbReference type="NCBI Taxonomy" id="2530453"/>
    <lineage>
        <taxon>Bacteria</taxon>
        <taxon>Pseudomonadati</taxon>
        <taxon>Bacteroidota</taxon>
        <taxon>Sphingobacteriia</taxon>
        <taxon>Sphingobacteriales</taxon>
        <taxon>Sphingobacteriaceae</taxon>
        <taxon>Pedobacter</taxon>
    </lineage>
</organism>
<evidence type="ECO:0000313" key="2">
    <source>
        <dbReference type="Proteomes" id="UP000293347"/>
    </source>
</evidence>
<accession>A0A4R0NLV5</accession>
<dbReference type="RefSeq" id="WP_131595445.1">
    <property type="nucleotide sequence ID" value="NZ_SJSL01000002.1"/>
</dbReference>